<organism evidence="3 4">
    <name type="scientific">Mycena albidolilacea</name>
    <dbReference type="NCBI Taxonomy" id="1033008"/>
    <lineage>
        <taxon>Eukaryota</taxon>
        <taxon>Fungi</taxon>
        <taxon>Dikarya</taxon>
        <taxon>Basidiomycota</taxon>
        <taxon>Agaricomycotina</taxon>
        <taxon>Agaricomycetes</taxon>
        <taxon>Agaricomycetidae</taxon>
        <taxon>Agaricales</taxon>
        <taxon>Marasmiineae</taxon>
        <taxon>Mycenaceae</taxon>
        <taxon>Mycena</taxon>
    </lineage>
</organism>
<feature type="region of interest" description="Disordered" evidence="1">
    <location>
        <begin position="68"/>
        <end position="136"/>
    </location>
</feature>
<reference evidence="3" key="1">
    <citation type="submission" date="2023-03" db="EMBL/GenBank/DDBJ databases">
        <title>Massive genome expansion in bonnet fungi (Mycena s.s.) driven by repeated elements and novel gene families across ecological guilds.</title>
        <authorList>
            <consortium name="Lawrence Berkeley National Laboratory"/>
            <person name="Harder C.B."/>
            <person name="Miyauchi S."/>
            <person name="Viragh M."/>
            <person name="Kuo A."/>
            <person name="Thoen E."/>
            <person name="Andreopoulos B."/>
            <person name="Lu D."/>
            <person name="Skrede I."/>
            <person name="Drula E."/>
            <person name="Henrissat B."/>
            <person name="Morin E."/>
            <person name="Kohler A."/>
            <person name="Barry K."/>
            <person name="LaButti K."/>
            <person name="Morin E."/>
            <person name="Salamov A."/>
            <person name="Lipzen A."/>
            <person name="Mereny Z."/>
            <person name="Hegedus B."/>
            <person name="Baldrian P."/>
            <person name="Stursova M."/>
            <person name="Weitz H."/>
            <person name="Taylor A."/>
            <person name="Grigoriev I.V."/>
            <person name="Nagy L.G."/>
            <person name="Martin F."/>
            <person name="Kauserud H."/>
        </authorList>
    </citation>
    <scope>NUCLEOTIDE SEQUENCE</scope>
    <source>
        <strain evidence="3">CBHHK002</strain>
    </source>
</reference>
<dbReference type="PROSITE" id="PS51257">
    <property type="entry name" value="PROKAR_LIPOPROTEIN"/>
    <property type="match status" value="1"/>
</dbReference>
<evidence type="ECO:0000256" key="2">
    <source>
        <dbReference type="SAM" id="SignalP"/>
    </source>
</evidence>
<protein>
    <submittedName>
        <fullName evidence="3">Uncharacterized protein</fullName>
    </submittedName>
</protein>
<keyword evidence="2" id="KW-0732">Signal</keyword>
<keyword evidence="4" id="KW-1185">Reference proteome</keyword>
<comment type="caution">
    <text evidence="3">The sequence shown here is derived from an EMBL/GenBank/DDBJ whole genome shotgun (WGS) entry which is preliminary data.</text>
</comment>
<dbReference type="EMBL" id="JARIHO010000063">
    <property type="protein sequence ID" value="KAJ7315182.1"/>
    <property type="molecule type" value="Genomic_DNA"/>
</dbReference>
<proteinExistence type="predicted"/>
<feature type="compositionally biased region" description="Pro residues" evidence="1">
    <location>
        <begin position="80"/>
        <end position="98"/>
    </location>
</feature>
<dbReference type="AlphaFoldDB" id="A0AAD6ZC22"/>
<evidence type="ECO:0000313" key="4">
    <source>
        <dbReference type="Proteomes" id="UP001218218"/>
    </source>
</evidence>
<evidence type="ECO:0000313" key="3">
    <source>
        <dbReference type="EMBL" id="KAJ7315182.1"/>
    </source>
</evidence>
<feature type="signal peptide" evidence="2">
    <location>
        <begin position="1"/>
        <end position="21"/>
    </location>
</feature>
<sequence length="136" mass="14934">MRLSKICVFLPLLLLFAWISCDTMLKFPPLLCSDYLCADKTGLLSYCPQYLGPRLNFDIFTEQASDPVLGPQLAAGPSSPQLPPLPMPSPPSPTPVPALIPSSTKPTRKRKSNEVDPANVIHTARPRKALKHDDEI</sequence>
<feature type="chain" id="PRO_5042050505" evidence="2">
    <location>
        <begin position="22"/>
        <end position="136"/>
    </location>
</feature>
<gene>
    <name evidence="3" type="ORF">DFH08DRAFT_820782</name>
</gene>
<dbReference type="Proteomes" id="UP001218218">
    <property type="component" value="Unassembled WGS sequence"/>
</dbReference>
<name>A0AAD6ZC22_9AGAR</name>
<evidence type="ECO:0000256" key="1">
    <source>
        <dbReference type="SAM" id="MobiDB-lite"/>
    </source>
</evidence>
<accession>A0AAD6ZC22</accession>